<keyword evidence="3 8" id="KW-0812">Transmembrane</keyword>
<evidence type="ECO:0000256" key="5">
    <source>
        <dbReference type="ARBA" id="ARBA00022984"/>
    </source>
</evidence>
<evidence type="ECO:0000256" key="3">
    <source>
        <dbReference type="ARBA" id="ARBA00022692"/>
    </source>
</evidence>
<keyword evidence="6 8" id="KW-1133">Transmembrane helix</keyword>
<evidence type="ECO:0000256" key="7">
    <source>
        <dbReference type="ARBA" id="ARBA00023136"/>
    </source>
</evidence>
<feature type="transmembrane region" description="Helical" evidence="8">
    <location>
        <begin position="147"/>
        <end position="167"/>
    </location>
</feature>
<keyword evidence="2" id="KW-1003">Cell membrane</keyword>
<keyword evidence="10" id="KW-1185">Reference proteome</keyword>
<comment type="subcellular location">
    <subcellularLocation>
        <location evidence="1">Cell membrane</location>
        <topology evidence="1">Multi-pass membrane protein</topology>
    </subcellularLocation>
</comment>
<reference evidence="9 10" key="1">
    <citation type="journal article" date="2016" name="Sci. Rep.">
        <title>Metabolic traits of an uncultured archaeal lineage -MSBL1- from brine pools of the Red Sea.</title>
        <authorList>
            <person name="Mwirichia R."/>
            <person name="Alam I."/>
            <person name="Rashid M."/>
            <person name="Vinu M."/>
            <person name="Ba-Alawi W."/>
            <person name="Anthony Kamau A."/>
            <person name="Kamanda Ngugi D."/>
            <person name="Goker M."/>
            <person name="Klenk H.P."/>
            <person name="Bajic V."/>
            <person name="Stingl U."/>
        </authorList>
    </citation>
    <scope>NUCLEOTIDE SEQUENCE [LARGE SCALE GENOMIC DNA]</scope>
    <source>
        <strain evidence="9">SCGC-AAA259D18</strain>
    </source>
</reference>
<dbReference type="InterPro" id="IPR004268">
    <property type="entry name" value="MurJ"/>
</dbReference>
<dbReference type="PATRIC" id="fig|1698262.3.peg.478"/>
<comment type="caution">
    <text evidence="9">The sequence shown here is derived from an EMBL/GenBank/DDBJ whole genome shotgun (WGS) entry which is preliminary data.</text>
</comment>
<sequence length="182" mass="20005">MILALPLAVGITILSKDIILFLLRVEYLGSVGVLQILAWSMLFIYLNQIFTGLLESIDQQAKVTKQAGIALAGNVILNIFLIPTYGAVGAAVSTVVTEFITLGVLYYYVGKYGYGLPRKIGIDSIKVVSSCIPMAVLMYILSDFSVILVILLAIVVYSGLLFITEVFDDYDKKIIREKLLPF</sequence>
<dbReference type="AlphaFoldDB" id="A0A133U9F2"/>
<evidence type="ECO:0000256" key="1">
    <source>
        <dbReference type="ARBA" id="ARBA00004651"/>
    </source>
</evidence>
<keyword evidence="5" id="KW-0573">Peptidoglycan synthesis</keyword>
<dbReference type="GO" id="GO:0008360">
    <property type="term" value="P:regulation of cell shape"/>
    <property type="evidence" value="ECO:0007669"/>
    <property type="project" value="UniProtKB-KW"/>
</dbReference>
<dbReference type="GO" id="GO:0005886">
    <property type="term" value="C:plasma membrane"/>
    <property type="evidence" value="ECO:0007669"/>
    <property type="project" value="UniProtKB-SubCell"/>
</dbReference>
<dbReference type="Proteomes" id="UP000070195">
    <property type="component" value="Unassembled WGS sequence"/>
</dbReference>
<name>A0A133U9F2_9EURY</name>
<keyword evidence="4" id="KW-0133">Cell shape</keyword>
<dbReference type="PANTHER" id="PTHR30250">
    <property type="entry name" value="PST FAMILY PREDICTED COLANIC ACID TRANSPORTER"/>
    <property type="match status" value="1"/>
</dbReference>
<dbReference type="InterPro" id="IPR050833">
    <property type="entry name" value="Poly_Biosynth_Transport"/>
</dbReference>
<evidence type="ECO:0000313" key="10">
    <source>
        <dbReference type="Proteomes" id="UP000070195"/>
    </source>
</evidence>
<proteinExistence type="predicted"/>
<gene>
    <name evidence="9" type="ORF">AKJ63_02185</name>
</gene>
<dbReference type="Pfam" id="PF03023">
    <property type="entry name" value="MurJ"/>
    <property type="match status" value="1"/>
</dbReference>
<evidence type="ECO:0000256" key="6">
    <source>
        <dbReference type="ARBA" id="ARBA00022989"/>
    </source>
</evidence>
<accession>A0A133U9F2</accession>
<feature type="transmembrane region" description="Helical" evidence="8">
    <location>
        <begin position="25"/>
        <end position="46"/>
    </location>
</feature>
<evidence type="ECO:0000256" key="2">
    <source>
        <dbReference type="ARBA" id="ARBA00022475"/>
    </source>
</evidence>
<evidence type="ECO:0000256" key="4">
    <source>
        <dbReference type="ARBA" id="ARBA00022960"/>
    </source>
</evidence>
<organism evidence="9 10">
    <name type="scientific">candidate division MSBL1 archaeon SCGC-AAA259D18</name>
    <dbReference type="NCBI Taxonomy" id="1698262"/>
    <lineage>
        <taxon>Archaea</taxon>
        <taxon>Methanobacteriati</taxon>
        <taxon>Methanobacteriota</taxon>
        <taxon>candidate division MSBL1</taxon>
    </lineage>
</organism>
<dbReference type="EMBL" id="LHXM01000051">
    <property type="protein sequence ID" value="KXA90820.1"/>
    <property type="molecule type" value="Genomic_DNA"/>
</dbReference>
<evidence type="ECO:0000313" key="9">
    <source>
        <dbReference type="EMBL" id="KXA90820.1"/>
    </source>
</evidence>
<feature type="transmembrane region" description="Helical" evidence="8">
    <location>
        <begin position="91"/>
        <end position="109"/>
    </location>
</feature>
<feature type="transmembrane region" description="Helical" evidence="8">
    <location>
        <begin position="67"/>
        <end position="85"/>
    </location>
</feature>
<protein>
    <submittedName>
        <fullName evidence="9">Uncharacterized protein</fullName>
    </submittedName>
</protein>
<keyword evidence="7 8" id="KW-0472">Membrane</keyword>
<dbReference type="PANTHER" id="PTHR30250:SF11">
    <property type="entry name" value="O-ANTIGEN TRANSPORTER-RELATED"/>
    <property type="match status" value="1"/>
</dbReference>
<evidence type="ECO:0000256" key="8">
    <source>
        <dbReference type="SAM" id="Phobius"/>
    </source>
</evidence>